<dbReference type="InterPro" id="IPR051398">
    <property type="entry name" value="Polysacch_Deacetylase"/>
</dbReference>
<gene>
    <name evidence="4" type="ORF">SAMN02745206_03466</name>
</gene>
<proteinExistence type="predicted"/>
<dbReference type="InterPro" id="IPR011330">
    <property type="entry name" value="Glyco_hydro/deAcase_b/a-brl"/>
</dbReference>
<dbReference type="PROSITE" id="PS51677">
    <property type="entry name" value="NODB"/>
    <property type="match status" value="1"/>
</dbReference>
<dbReference type="EMBL" id="FQVB01000049">
    <property type="protein sequence ID" value="SHG20873.1"/>
    <property type="molecule type" value="Genomic_DNA"/>
</dbReference>
<dbReference type="Proteomes" id="UP000184076">
    <property type="component" value="Unassembled WGS sequence"/>
</dbReference>
<dbReference type="OrthoDB" id="9776235at2"/>
<dbReference type="CDD" id="cd10918">
    <property type="entry name" value="CE4_NodB_like_5s_6s"/>
    <property type="match status" value="1"/>
</dbReference>
<dbReference type="InterPro" id="IPR002509">
    <property type="entry name" value="NODB_dom"/>
</dbReference>
<dbReference type="PANTHER" id="PTHR34216:SF3">
    <property type="entry name" value="POLY-BETA-1,6-N-ACETYL-D-GLUCOSAMINE N-DEACETYLASE"/>
    <property type="match status" value="1"/>
</dbReference>
<dbReference type="AlphaFoldDB" id="A0A1M5HYC4"/>
<dbReference type="PANTHER" id="PTHR34216">
    <property type="match status" value="1"/>
</dbReference>
<evidence type="ECO:0000259" key="3">
    <source>
        <dbReference type="PROSITE" id="PS51677"/>
    </source>
</evidence>
<dbReference type="STRING" id="1121391.SAMN02745206_03466"/>
<organism evidence="4 5">
    <name type="scientific">Desulfacinum infernum DSM 9756</name>
    <dbReference type="NCBI Taxonomy" id="1121391"/>
    <lineage>
        <taxon>Bacteria</taxon>
        <taxon>Pseudomonadati</taxon>
        <taxon>Thermodesulfobacteriota</taxon>
        <taxon>Syntrophobacteria</taxon>
        <taxon>Syntrophobacterales</taxon>
        <taxon>Syntrophobacteraceae</taxon>
        <taxon>Desulfacinum</taxon>
    </lineage>
</organism>
<protein>
    <submittedName>
        <fullName evidence="4">Polysaccharide deacetylase</fullName>
    </submittedName>
</protein>
<sequence length="260" mass="29800">MSRFLVLMYHMVSEPKERRDARFACPPALFERHMAYLVRRGFRVVSLEEIHSALTGGLSLPDRSVAVTFDDGYADNYENAWPVLERYGIPATVFLVTDAVGRTNHWMEGRGFSRRRMLSWAQVREMSDRGVSFGSHTASHPRLTELSPVQVEDELVSSRRVLEDGLGKPVLSFAYPYGLVTDAVREAVERAGYGLGCSTRSGFNRRETDRFLLRRIEVYGTDRVWRLAQKLTFAMNDASPFYPLKYYWNRALARWIGKGS</sequence>
<dbReference type="RefSeq" id="WP_073041737.1">
    <property type="nucleotide sequence ID" value="NZ_FQVB01000049.1"/>
</dbReference>
<comment type="subcellular location">
    <subcellularLocation>
        <location evidence="1">Secreted</location>
    </subcellularLocation>
</comment>
<evidence type="ECO:0000313" key="5">
    <source>
        <dbReference type="Proteomes" id="UP000184076"/>
    </source>
</evidence>
<dbReference type="Gene3D" id="3.20.20.370">
    <property type="entry name" value="Glycoside hydrolase/deacetylase"/>
    <property type="match status" value="1"/>
</dbReference>
<keyword evidence="2" id="KW-0732">Signal</keyword>
<reference evidence="5" key="1">
    <citation type="submission" date="2016-11" db="EMBL/GenBank/DDBJ databases">
        <authorList>
            <person name="Varghese N."/>
            <person name="Submissions S."/>
        </authorList>
    </citation>
    <scope>NUCLEOTIDE SEQUENCE [LARGE SCALE GENOMIC DNA]</scope>
    <source>
        <strain evidence="5">DSM 9756</strain>
    </source>
</reference>
<accession>A0A1M5HYC4</accession>
<evidence type="ECO:0000256" key="1">
    <source>
        <dbReference type="ARBA" id="ARBA00004613"/>
    </source>
</evidence>
<dbReference type="GO" id="GO:0005975">
    <property type="term" value="P:carbohydrate metabolic process"/>
    <property type="evidence" value="ECO:0007669"/>
    <property type="project" value="InterPro"/>
</dbReference>
<dbReference type="GO" id="GO:0005576">
    <property type="term" value="C:extracellular region"/>
    <property type="evidence" value="ECO:0007669"/>
    <property type="project" value="UniProtKB-SubCell"/>
</dbReference>
<keyword evidence="5" id="KW-1185">Reference proteome</keyword>
<name>A0A1M5HYC4_9BACT</name>
<dbReference type="GO" id="GO:0016810">
    <property type="term" value="F:hydrolase activity, acting on carbon-nitrogen (but not peptide) bonds"/>
    <property type="evidence" value="ECO:0007669"/>
    <property type="project" value="InterPro"/>
</dbReference>
<evidence type="ECO:0000256" key="2">
    <source>
        <dbReference type="ARBA" id="ARBA00022729"/>
    </source>
</evidence>
<dbReference type="Pfam" id="PF01522">
    <property type="entry name" value="Polysacc_deac_1"/>
    <property type="match status" value="1"/>
</dbReference>
<dbReference type="SUPFAM" id="SSF88713">
    <property type="entry name" value="Glycoside hydrolase/deacetylase"/>
    <property type="match status" value="1"/>
</dbReference>
<feature type="domain" description="NodB homology" evidence="3">
    <location>
        <begin position="63"/>
        <end position="260"/>
    </location>
</feature>
<evidence type="ECO:0000313" key="4">
    <source>
        <dbReference type="EMBL" id="SHG20873.1"/>
    </source>
</evidence>